<feature type="region of interest" description="Disordered" evidence="1">
    <location>
        <begin position="140"/>
        <end position="570"/>
    </location>
</feature>
<feature type="compositionally biased region" description="Low complexity" evidence="1">
    <location>
        <begin position="419"/>
        <end position="431"/>
    </location>
</feature>
<feature type="region of interest" description="Disordered" evidence="1">
    <location>
        <begin position="614"/>
        <end position="633"/>
    </location>
</feature>
<feature type="region of interest" description="Disordered" evidence="1">
    <location>
        <begin position="1039"/>
        <end position="1078"/>
    </location>
</feature>
<feature type="compositionally biased region" description="Acidic residues" evidence="1">
    <location>
        <begin position="524"/>
        <end position="533"/>
    </location>
</feature>
<feature type="compositionally biased region" description="Polar residues" evidence="1">
    <location>
        <begin position="720"/>
        <end position="736"/>
    </location>
</feature>
<proteinExistence type="predicted"/>
<feature type="compositionally biased region" description="Low complexity" evidence="1">
    <location>
        <begin position="1051"/>
        <end position="1061"/>
    </location>
</feature>
<feature type="compositionally biased region" description="Acidic residues" evidence="1">
    <location>
        <begin position="500"/>
        <end position="517"/>
    </location>
</feature>
<feature type="region of interest" description="Disordered" evidence="1">
    <location>
        <begin position="719"/>
        <end position="777"/>
    </location>
</feature>
<feature type="compositionally biased region" description="Low complexity" evidence="1">
    <location>
        <begin position="337"/>
        <end position="347"/>
    </location>
</feature>
<keyword evidence="3" id="KW-1185">Reference proteome</keyword>
<evidence type="ECO:0000313" key="3">
    <source>
        <dbReference type="Proteomes" id="UP000814176"/>
    </source>
</evidence>
<feature type="compositionally biased region" description="Low complexity" evidence="1">
    <location>
        <begin position="1214"/>
        <end position="1226"/>
    </location>
</feature>
<dbReference type="GeneID" id="72001808"/>
<accession>A0ABQ8K2Y9</accession>
<dbReference type="Proteomes" id="UP000814176">
    <property type="component" value="Unassembled WGS sequence"/>
</dbReference>
<feature type="compositionally biased region" description="Basic and acidic residues" evidence="1">
    <location>
        <begin position="1161"/>
        <end position="1171"/>
    </location>
</feature>
<feature type="region of interest" description="Disordered" evidence="1">
    <location>
        <begin position="1096"/>
        <end position="1239"/>
    </location>
</feature>
<feature type="compositionally biased region" description="Basic and acidic residues" evidence="1">
    <location>
        <begin position="1230"/>
        <end position="1239"/>
    </location>
</feature>
<feature type="compositionally biased region" description="Pro residues" evidence="1">
    <location>
        <begin position="1130"/>
        <end position="1142"/>
    </location>
</feature>
<feature type="region of interest" description="Disordered" evidence="1">
    <location>
        <begin position="1"/>
        <end position="127"/>
    </location>
</feature>
<evidence type="ECO:0000313" key="2">
    <source>
        <dbReference type="EMBL" id="KAH9831202.1"/>
    </source>
</evidence>
<feature type="compositionally biased region" description="Acidic residues" evidence="1">
    <location>
        <begin position="754"/>
        <end position="774"/>
    </location>
</feature>
<organism evidence="2 3">
    <name type="scientific">Rhodofomes roseus</name>
    <dbReference type="NCBI Taxonomy" id="34475"/>
    <lineage>
        <taxon>Eukaryota</taxon>
        <taxon>Fungi</taxon>
        <taxon>Dikarya</taxon>
        <taxon>Basidiomycota</taxon>
        <taxon>Agaricomycotina</taxon>
        <taxon>Agaricomycetes</taxon>
        <taxon>Polyporales</taxon>
        <taxon>Rhodofomes</taxon>
    </lineage>
</organism>
<feature type="compositionally biased region" description="Polar residues" evidence="1">
    <location>
        <begin position="181"/>
        <end position="195"/>
    </location>
</feature>
<feature type="region of interest" description="Disordered" evidence="1">
    <location>
        <begin position="828"/>
        <end position="847"/>
    </location>
</feature>
<feature type="compositionally biased region" description="Basic residues" evidence="1">
    <location>
        <begin position="159"/>
        <end position="168"/>
    </location>
</feature>
<reference evidence="2 3" key="1">
    <citation type="journal article" date="2021" name="Environ. Microbiol.">
        <title>Gene family expansions and transcriptome signatures uncover fungal adaptations to wood decay.</title>
        <authorList>
            <person name="Hage H."/>
            <person name="Miyauchi S."/>
            <person name="Viragh M."/>
            <person name="Drula E."/>
            <person name="Min B."/>
            <person name="Chaduli D."/>
            <person name="Navarro D."/>
            <person name="Favel A."/>
            <person name="Norest M."/>
            <person name="Lesage-Meessen L."/>
            <person name="Balint B."/>
            <person name="Merenyi Z."/>
            <person name="de Eugenio L."/>
            <person name="Morin E."/>
            <person name="Martinez A.T."/>
            <person name="Baldrian P."/>
            <person name="Stursova M."/>
            <person name="Martinez M.J."/>
            <person name="Novotny C."/>
            <person name="Magnuson J.K."/>
            <person name="Spatafora J.W."/>
            <person name="Maurice S."/>
            <person name="Pangilinan J."/>
            <person name="Andreopoulos W."/>
            <person name="LaButti K."/>
            <person name="Hundley H."/>
            <person name="Na H."/>
            <person name="Kuo A."/>
            <person name="Barry K."/>
            <person name="Lipzen A."/>
            <person name="Henrissat B."/>
            <person name="Riley R."/>
            <person name="Ahrendt S."/>
            <person name="Nagy L.G."/>
            <person name="Grigoriev I.V."/>
            <person name="Martin F."/>
            <person name="Rosso M.N."/>
        </authorList>
    </citation>
    <scope>NUCLEOTIDE SEQUENCE [LARGE SCALE GENOMIC DNA]</scope>
    <source>
        <strain evidence="2 3">CIRM-BRFM 1785</strain>
    </source>
</reference>
<name>A0ABQ8K2Y9_9APHY</name>
<dbReference type="RefSeq" id="XP_047774363.1">
    <property type="nucleotide sequence ID" value="XM_047921076.1"/>
</dbReference>
<dbReference type="EMBL" id="JADCUA010000027">
    <property type="protein sequence ID" value="KAH9831202.1"/>
    <property type="molecule type" value="Genomic_DNA"/>
</dbReference>
<gene>
    <name evidence="2" type="ORF">C8Q71DRAFT_715957</name>
</gene>
<feature type="compositionally biased region" description="Polar residues" evidence="1">
    <location>
        <begin position="830"/>
        <end position="843"/>
    </location>
</feature>
<comment type="caution">
    <text evidence="2">The sequence shown here is derived from an EMBL/GenBank/DDBJ whole genome shotgun (WGS) entry which is preliminary data.</text>
</comment>
<sequence>MNAGHRADDILPDLTNHFGSSRSAKAARRKHGSSLARKPTSNAEAGPSGTAGTGLLTPPSSQSQAEMDARRMLISPPPEEFLRRNRTSVRSRLTSAPAELPHVATSAPKSAKPAAKRKRQISAGTIQETSVFDAGAVSEEGVSSLVDTHVAPEATPNGKPRKQSKRHVSFVARETSPPRPSTSNLAASVTTPTRLSRSRSESPTKRVLFLSPHQTNPRADYIPPSPSRRREFVSAPARRRSVTPVFPYEPPPERFTPPREVFCSPPQESPTRSRTQRRKSVQSAKGAKRLTLTIKKEPPVIDLTQPLPPPSPTDDPLLLSGPPRRQKSKQARPSTPPTRRVPSYSFDDSFDADARASVHSLSGSTHSHSRDTPPLASSSPVRLHDDDDEDAPLPELIMSEPAHMGPSDATFTDDDDAGDPMPAFDFAALDAAGDDDWSDDDRGPGQEDAEDEATGEYTGRFRMMAVPTKADPPSSCTRIRMDAWGRPKSPHPHRSLAALEEGEEDRDEEDEAMEEVEAATVGELEGDSAELEDDDRHPPVEIEPQSTAPTDDEKSYEVQNQPADSDISGEVQEVVDLSVHDDLWAHSSSPVEPHDRTNTLHHEFYVPIPNDAQDIVDTSVPEPSRTPSSSPIELLARPAEPLDDFDVLMDDASDQDTLTEPDLDLADDFMSHLSSQEKQGRMGVPSVVSPLPSTSTIMTETPVVEVQVEAARSPSYVIEDTTTITEHASRLSTAPRPTNADASDVAEQQTQPAEADEYDHPADDDDGDESDTLDDGVIKITSDDPLAAARAAAILRLHDYDCVPRILTKKRRHSHLDAPSVIRDARRRSSLASGINKGKSSFIPNAPRRHTLGGMLGDKVFIPGSPAMTVPELLNEAERSLDLELTKQGQSMIIRRVEESRNAFVTPMKPGESSRAVDSFSWATPSFSLEDMSTPVGRPEGAWTRKDWKRLDSCLTDERLVRGEGKALADVELLDLEKVVDRFLTQLEGSSALQEPSGFNREDVLRRARALQKKQQSGRVAPPTPSSFSLLAHTQEVSSLEKECITPQGPASSTASATSSTIADGPQQPRTNSALPRPTFATRIKGLFTSYLPVASSSKTQPVKKPASAQPGLPVPPPETFAKPRAPIHTPAPKPVPKPVPPKNTVHLNNVPPPKPSRIPRGKEQPRRLVELHPLPAPPSDKPIRIDPPAKRRSSGGSVKDLIMAFEGLGEDQSSSSRPASVASVRGGSKLKERPLWRP</sequence>
<evidence type="ECO:0000256" key="1">
    <source>
        <dbReference type="SAM" id="MobiDB-lite"/>
    </source>
</evidence>
<feature type="compositionally biased region" description="Low complexity" evidence="1">
    <location>
        <begin position="314"/>
        <end position="323"/>
    </location>
</feature>
<protein>
    <submittedName>
        <fullName evidence="2">Uncharacterized protein</fullName>
    </submittedName>
</protein>